<organism evidence="4 5">
    <name type="scientific">Symbiodinium natans</name>
    <dbReference type="NCBI Taxonomy" id="878477"/>
    <lineage>
        <taxon>Eukaryota</taxon>
        <taxon>Sar</taxon>
        <taxon>Alveolata</taxon>
        <taxon>Dinophyceae</taxon>
        <taxon>Suessiales</taxon>
        <taxon>Symbiodiniaceae</taxon>
        <taxon>Symbiodinium</taxon>
    </lineage>
</organism>
<dbReference type="AlphaFoldDB" id="A0A812V1U7"/>
<evidence type="ECO:0000256" key="2">
    <source>
        <dbReference type="SAM" id="MobiDB-lite"/>
    </source>
</evidence>
<dbReference type="InterPro" id="IPR055256">
    <property type="entry name" value="KH_1_KHDC4/BBP-like"/>
</dbReference>
<keyword evidence="5" id="KW-1185">Reference proteome</keyword>
<dbReference type="EMBL" id="CAJNDS010002796">
    <property type="protein sequence ID" value="CAE7600613.1"/>
    <property type="molecule type" value="Genomic_DNA"/>
</dbReference>
<dbReference type="PROSITE" id="PS50084">
    <property type="entry name" value="KH_TYPE_1"/>
    <property type="match status" value="1"/>
</dbReference>
<name>A0A812V1U7_9DINO</name>
<evidence type="ECO:0000313" key="4">
    <source>
        <dbReference type="EMBL" id="CAE7600613.1"/>
    </source>
</evidence>
<dbReference type="SUPFAM" id="SSF54791">
    <property type="entry name" value="Eukaryotic type KH-domain (KH-domain type I)"/>
    <property type="match status" value="1"/>
</dbReference>
<sequence length="282" mass="31684">MQLLREAHKSSFRLTFPRLRGWAGSANRVWTCLHLETFPGDDYEDLDELESASSPVFARLVLQQLLQLLHNAFQSDMAAMENGRKMGQEILKLLQQAEDLDEPLEEPAPLKVSRTSRRKTRHRDDFTDTSSRGGNPRLCCNFILAMGREYVPTIIGRGGANTKSIHEETGCKVRVRGRGSGHLEQQSNEEAPTNLMLAVTAEPGNKEGFIQAVAKSLLLLWNVDERYQQDCRRCGVRPSSPSFYISVENEDVKMELAEVFGKEFTTLIAPGSLATRSCRTKV</sequence>
<dbReference type="Proteomes" id="UP000604046">
    <property type="component" value="Unassembled WGS sequence"/>
</dbReference>
<dbReference type="PANTHER" id="PTHR15744:SF0">
    <property type="entry name" value="KH HOMOLOGY DOMAIN-CONTAINING PROTEIN 4"/>
    <property type="match status" value="1"/>
</dbReference>
<protein>
    <submittedName>
        <fullName evidence="4">Dnah7 protein</fullName>
    </submittedName>
</protein>
<dbReference type="InterPro" id="IPR036612">
    <property type="entry name" value="KH_dom_type_1_sf"/>
</dbReference>
<evidence type="ECO:0000256" key="1">
    <source>
        <dbReference type="PROSITE-ProRule" id="PRU00117"/>
    </source>
</evidence>
<feature type="domain" description="KHDC4/BBP-like KH-domain type I" evidence="3">
    <location>
        <begin position="151"/>
        <end position="214"/>
    </location>
</feature>
<reference evidence="4" key="1">
    <citation type="submission" date="2021-02" db="EMBL/GenBank/DDBJ databases">
        <authorList>
            <person name="Dougan E. K."/>
            <person name="Rhodes N."/>
            <person name="Thang M."/>
            <person name="Chan C."/>
        </authorList>
    </citation>
    <scope>NUCLEOTIDE SEQUENCE</scope>
</reference>
<evidence type="ECO:0000313" key="5">
    <source>
        <dbReference type="Proteomes" id="UP000604046"/>
    </source>
</evidence>
<dbReference type="GO" id="GO:0005634">
    <property type="term" value="C:nucleus"/>
    <property type="evidence" value="ECO:0007669"/>
    <property type="project" value="InterPro"/>
</dbReference>
<keyword evidence="1" id="KW-0694">RNA-binding</keyword>
<dbReference type="PANTHER" id="PTHR15744">
    <property type="entry name" value="BLOM7"/>
    <property type="match status" value="1"/>
</dbReference>
<evidence type="ECO:0000259" key="3">
    <source>
        <dbReference type="Pfam" id="PF22675"/>
    </source>
</evidence>
<comment type="caution">
    <text evidence="4">The sequence shown here is derived from an EMBL/GenBank/DDBJ whole genome shotgun (WGS) entry which is preliminary data.</text>
</comment>
<dbReference type="OrthoDB" id="5989967at2759"/>
<proteinExistence type="predicted"/>
<dbReference type="Gene3D" id="3.30.1370.10">
    <property type="entry name" value="K Homology domain, type 1"/>
    <property type="match status" value="1"/>
</dbReference>
<feature type="region of interest" description="Disordered" evidence="2">
    <location>
        <begin position="102"/>
        <end position="131"/>
    </location>
</feature>
<dbReference type="GO" id="GO:0003723">
    <property type="term" value="F:RNA binding"/>
    <property type="evidence" value="ECO:0007669"/>
    <property type="project" value="UniProtKB-UniRule"/>
</dbReference>
<accession>A0A812V1U7</accession>
<dbReference type="InterPro" id="IPR031121">
    <property type="entry name" value="RIK/BLOM7"/>
</dbReference>
<gene>
    <name evidence="4" type="primary">Dnah7</name>
    <name evidence="4" type="ORF">SNAT2548_LOCUS34167</name>
</gene>
<dbReference type="Pfam" id="PF22675">
    <property type="entry name" value="KH-I_KHDC4-BBP"/>
    <property type="match status" value="1"/>
</dbReference>